<gene>
    <name evidence="1" type="ORF">PEGY_LOCUS10989</name>
</gene>
<evidence type="ECO:0000313" key="1">
    <source>
        <dbReference type="EMBL" id="CAG8910186.1"/>
    </source>
</evidence>
<dbReference type="EMBL" id="CAJVRC010000907">
    <property type="protein sequence ID" value="CAG8910186.1"/>
    <property type="molecule type" value="Genomic_DNA"/>
</dbReference>
<dbReference type="AlphaFoldDB" id="A0A9W4P8D3"/>
<accession>A0A9W4P8D3</accession>
<keyword evidence="2" id="KW-1185">Reference proteome</keyword>
<sequence length="97" mass="10522">MNSLGGGSRYQARQNCPDGVQRLIQPSSLPIRDAAGHARDAPIIIDTTTDASESTDADSADFLQMSLSTQASDTRYIRHRVWMITLPSPPLAPLPTE</sequence>
<proteinExistence type="predicted"/>
<name>A0A9W4P8D3_9EURO</name>
<protein>
    <submittedName>
        <fullName evidence="1">Uncharacterized protein</fullName>
    </submittedName>
</protein>
<comment type="caution">
    <text evidence="1">The sequence shown here is derived from an EMBL/GenBank/DDBJ whole genome shotgun (WGS) entry which is preliminary data.</text>
</comment>
<organism evidence="1 2">
    <name type="scientific">Penicillium egyptiacum</name>
    <dbReference type="NCBI Taxonomy" id="1303716"/>
    <lineage>
        <taxon>Eukaryota</taxon>
        <taxon>Fungi</taxon>
        <taxon>Dikarya</taxon>
        <taxon>Ascomycota</taxon>
        <taxon>Pezizomycotina</taxon>
        <taxon>Eurotiomycetes</taxon>
        <taxon>Eurotiomycetidae</taxon>
        <taxon>Eurotiales</taxon>
        <taxon>Aspergillaceae</taxon>
        <taxon>Penicillium</taxon>
    </lineage>
</organism>
<evidence type="ECO:0000313" key="2">
    <source>
        <dbReference type="Proteomes" id="UP001154252"/>
    </source>
</evidence>
<reference evidence="1" key="1">
    <citation type="submission" date="2021-07" db="EMBL/GenBank/DDBJ databases">
        <authorList>
            <person name="Branca A.L. A."/>
        </authorList>
    </citation>
    <scope>NUCLEOTIDE SEQUENCE</scope>
</reference>
<dbReference type="Proteomes" id="UP001154252">
    <property type="component" value="Unassembled WGS sequence"/>
</dbReference>